<evidence type="ECO:0000256" key="3">
    <source>
        <dbReference type="ARBA" id="ARBA00022452"/>
    </source>
</evidence>
<gene>
    <name evidence="14" type="ORF">CR164_01460</name>
</gene>
<sequence>MMFTCFFKVLRIAVFFSFLSTSFVIQVMAEKRVVSGIVSSASDGEPLVGASVHISGTVIGVVTDGQGEFKLDVPENTSEITFSYTGYETRKVSPGHGSVLKVSLEESGYATGEIVVYSTRSTEKLKNIPRKVEIVTGKDIEALDPVNATDLLKKTSGVDVIEYPGVLSGVSIRGFSPKFSGLDQNVTYLIDGRPAGATNLATIDMNNIERVEVIKGPSSALYGSQGMGGSINFITKKSTGRIAGNASIGYSSFSTLDGSVSVGGSLADRFDFDLGLRSFNQNDDYKAGSNTLISDPDPEVLEQEIGTMENSTYATLSGNLRFGYQIDDRIRVDTRGEIYQAHSVKSPGSIWGVYGHGEKDVDRQTLDVTMTGEWGVHNVRFKPYWSEEKSVYYKKDDDGFNYRSSTSETEWLGFQLQDEVAFSKQRFTGGIDYSTADVVSRSFLDAETEKAPYRPNQQLSSLGLFGEIGVSLFDEKVIANLGGRYDRTVYKLKETPFFSVIDTDSEEYDNFNPSVSAQYRFIPECKIHASIGRAFVAPNPYEKAGFYVDSNGMETRGNPDLKPETSVTWDAGLTYETQNGGFRADVTYFSTDWQDFIQTVSAVDDDDTVYKTFVNLNAAEMNGVEFEVSYDFGAWDDYRYSLRLFTNFTHLFSSKTTNDEKEEKMLYVRQNRGSVGIEYDDFKLFVARLTARYIGDRFERNWFGYYDEVRPTLKDPIIEIPASLIFDASVAFRVNDTNKVTVIAKNFLDENYTEKDGYNMPGRSLGVRYTVNF</sequence>
<dbReference type="InterPro" id="IPR000531">
    <property type="entry name" value="Beta-barrel_TonB"/>
</dbReference>
<proteinExistence type="inferred from homology"/>
<dbReference type="SUPFAM" id="SSF49464">
    <property type="entry name" value="Carboxypeptidase regulatory domain-like"/>
    <property type="match status" value="1"/>
</dbReference>
<dbReference type="Gene3D" id="2.60.40.1120">
    <property type="entry name" value="Carboxypeptidase-like, regulatory domain"/>
    <property type="match status" value="1"/>
</dbReference>
<dbReference type="GO" id="GO:0015344">
    <property type="term" value="F:siderophore uptake transmembrane transporter activity"/>
    <property type="evidence" value="ECO:0007669"/>
    <property type="project" value="TreeGrafter"/>
</dbReference>
<evidence type="ECO:0000256" key="11">
    <source>
        <dbReference type="RuleBase" id="RU003357"/>
    </source>
</evidence>
<evidence type="ECO:0000256" key="6">
    <source>
        <dbReference type="ARBA" id="ARBA00023077"/>
    </source>
</evidence>
<keyword evidence="2 10" id="KW-0813">Transport</keyword>
<dbReference type="SUPFAM" id="SSF56935">
    <property type="entry name" value="Porins"/>
    <property type="match status" value="1"/>
</dbReference>
<dbReference type="PROSITE" id="PS52016">
    <property type="entry name" value="TONB_DEPENDENT_REC_3"/>
    <property type="match status" value="1"/>
</dbReference>
<keyword evidence="9 10" id="KW-0998">Cell outer membrane</keyword>
<dbReference type="Pfam" id="PF07715">
    <property type="entry name" value="Plug"/>
    <property type="match status" value="1"/>
</dbReference>
<comment type="subcellular location">
    <subcellularLocation>
        <location evidence="1 10">Cell outer membrane</location>
        <topology evidence="1 10">Multi-pass membrane protein</topology>
    </subcellularLocation>
</comment>
<keyword evidence="6 11" id="KW-0798">TonB box</keyword>
<comment type="similarity">
    <text evidence="10 11">Belongs to the TonB-dependent receptor family.</text>
</comment>
<dbReference type="PANTHER" id="PTHR30069:SF29">
    <property type="entry name" value="HEMOGLOBIN AND HEMOGLOBIN-HAPTOGLOBIN-BINDING PROTEIN 1-RELATED"/>
    <property type="match status" value="1"/>
</dbReference>
<dbReference type="GO" id="GO:0009279">
    <property type="term" value="C:cell outer membrane"/>
    <property type="evidence" value="ECO:0007669"/>
    <property type="project" value="UniProtKB-SubCell"/>
</dbReference>
<evidence type="ECO:0000256" key="7">
    <source>
        <dbReference type="ARBA" id="ARBA00023136"/>
    </source>
</evidence>
<keyword evidence="5" id="KW-0732">Signal</keyword>
<dbReference type="GO" id="GO:0044718">
    <property type="term" value="P:siderophore transmembrane transport"/>
    <property type="evidence" value="ECO:0007669"/>
    <property type="project" value="TreeGrafter"/>
</dbReference>
<comment type="caution">
    <text evidence="14">The sequence shown here is derived from an EMBL/GenBank/DDBJ whole genome shotgun (WGS) entry which is preliminary data.</text>
</comment>
<dbReference type="CDD" id="cd01347">
    <property type="entry name" value="ligand_gated_channel"/>
    <property type="match status" value="1"/>
</dbReference>
<name>A0A317T978_9CHLB</name>
<dbReference type="Gene3D" id="2.170.130.10">
    <property type="entry name" value="TonB-dependent receptor, plug domain"/>
    <property type="match status" value="1"/>
</dbReference>
<dbReference type="InterPro" id="IPR037066">
    <property type="entry name" value="Plug_dom_sf"/>
</dbReference>
<evidence type="ECO:0000259" key="12">
    <source>
        <dbReference type="Pfam" id="PF00593"/>
    </source>
</evidence>
<evidence type="ECO:0000313" key="15">
    <source>
        <dbReference type="Proteomes" id="UP000246278"/>
    </source>
</evidence>
<keyword evidence="15" id="KW-1185">Reference proteome</keyword>
<dbReference type="Proteomes" id="UP000246278">
    <property type="component" value="Unassembled WGS sequence"/>
</dbReference>
<evidence type="ECO:0000313" key="14">
    <source>
        <dbReference type="EMBL" id="PWW83252.1"/>
    </source>
</evidence>
<reference evidence="15" key="1">
    <citation type="submission" date="2017-10" db="EMBL/GenBank/DDBJ databases">
        <authorList>
            <person name="Gaisin V.A."/>
            <person name="Rysina M.S."/>
            <person name="Grouzdev D.S."/>
        </authorList>
    </citation>
    <scope>NUCLEOTIDE SEQUENCE [LARGE SCALE GENOMIC DNA]</scope>
    <source>
        <strain evidence="15">V1</strain>
    </source>
</reference>
<dbReference type="AlphaFoldDB" id="A0A317T978"/>
<protein>
    <submittedName>
        <fullName evidence="14">TonB-dependent receptor</fullName>
    </submittedName>
</protein>
<dbReference type="InterPro" id="IPR012910">
    <property type="entry name" value="Plug_dom"/>
</dbReference>
<accession>A0A317T978</accession>
<evidence type="ECO:0000256" key="8">
    <source>
        <dbReference type="ARBA" id="ARBA00023170"/>
    </source>
</evidence>
<keyword evidence="7 10" id="KW-0472">Membrane</keyword>
<evidence type="ECO:0000256" key="10">
    <source>
        <dbReference type="PROSITE-ProRule" id="PRU01360"/>
    </source>
</evidence>
<organism evidence="14 15">
    <name type="scientific">Prosthecochloris marina</name>
    <dbReference type="NCBI Taxonomy" id="2017681"/>
    <lineage>
        <taxon>Bacteria</taxon>
        <taxon>Pseudomonadati</taxon>
        <taxon>Chlorobiota</taxon>
        <taxon>Chlorobiia</taxon>
        <taxon>Chlorobiales</taxon>
        <taxon>Chlorobiaceae</taxon>
        <taxon>Prosthecochloris</taxon>
    </lineage>
</organism>
<evidence type="ECO:0000256" key="5">
    <source>
        <dbReference type="ARBA" id="ARBA00022729"/>
    </source>
</evidence>
<dbReference type="Pfam" id="PF00593">
    <property type="entry name" value="TonB_dep_Rec_b-barrel"/>
    <property type="match status" value="1"/>
</dbReference>
<dbReference type="OrthoDB" id="596248at2"/>
<dbReference type="PANTHER" id="PTHR30069">
    <property type="entry name" value="TONB-DEPENDENT OUTER MEMBRANE RECEPTOR"/>
    <property type="match status" value="1"/>
</dbReference>
<evidence type="ECO:0000256" key="1">
    <source>
        <dbReference type="ARBA" id="ARBA00004571"/>
    </source>
</evidence>
<feature type="domain" description="TonB-dependent receptor plug" evidence="13">
    <location>
        <begin position="125"/>
        <end position="229"/>
    </location>
</feature>
<dbReference type="EMBL" id="PDNZ01000001">
    <property type="protein sequence ID" value="PWW83252.1"/>
    <property type="molecule type" value="Genomic_DNA"/>
</dbReference>
<evidence type="ECO:0000256" key="2">
    <source>
        <dbReference type="ARBA" id="ARBA00022448"/>
    </source>
</evidence>
<dbReference type="Pfam" id="PF13715">
    <property type="entry name" value="CarbopepD_reg_2"/>
    <property type="match status" value="1"/>
</dbReference>
<dbReference type="Gene3D" id="2.40.170.20">
    <property type="entry name" value="TonB-dependent receptor, beta-barrel domain"/>
    <property type="match status" value="1"/>
</dbReference>
<dbReference type="InterPro" id="IPR008969">
    <property type="entry name" value="CarboxyPept-like_regulatory"/>
</dbReference>
<dbReference type="InterPro" id="IPR036942">
    <property type="entry name" value="Beta-barrel_TonB_sf"/>
</dbReference>
<evidence type="ECO:0000256" key="4">
    <source>
        <dbReference type="ARBA" id="ARBA00022692"/>
    </source>
</evidence>
<keyword evidence="8 14" id="KW-0675">Receptor</keyword>
<dbReference type="InterPro" id="IPR039426">
    <property type="entry name" value="TonB-dep_rcpt-like"/>
</dbReference>
<evidence type="ECO:0000259" key="13">
    <source>
        <dbReference type="Pfam" id="PF07715"/>
    </source>
</evidence>
<feature type="domain" description="TonB-dependent receptor-like beta-barrel" evidence="12">
    <location>
        <begin position="310"/>
        <end position="742"/>
    </location>
</feature>
<evidence type="ECO:0000256" key="9">
    <source>
        <dbReference type="ARBA" id="ARBA00023237"/>
    </source>
</evidence>
<keyword evidence="4 10" id="KW-0812">Transmembrane</keyword>
<keyword evidence="3 10" id="KW-1134">Transmembrane beta strand</keyword>